<evidence type="ECO:0000256" key="5">
    <source>
        <dbReference type="ARBA" id="ARBA00022771"/>
    </source>
</evidence>
<dbReference type="GO" id="GO:0008270">
    <property type="term" value="F:zinc ion binding"/>
    <property type="evidence" value="ECO:0007669"/>
    <property type="project" value="UniProtKB-KW"/>
</dbReference>
<evidence type="ECO:0000256" key="12">
    <source>
        <dbReference type="ARBA" id="ARBA00042630"/>
    </source>
</evidence>
<evidence type="ECO:0000259" key="16">
    <source>
        <dbReference type="PROSITE" id="PS51134"/>
    </source>
</evidence>
<dbReference type="SUPFAM" id="SSF57783">
    <property type="entry name" value="Zinc beta-ribbon"/>
    <property type="match status" value="1"/>
</dbReference>
<accession>A0A672FIZ0</accession>
<dbReference type="SUPFAM" id="SSF47954">
    <property type="entry name" value="Cyclin-like"/>
    <property type="match status" value="2"/>
</dbReference>
<evidence type="ECO:0000256" key="3">
    <source>
        <dbReference type="ARBA" id="ARBA00022723"/>
    </source>
</evidence>
<keyword evidence="18" id="KW-1185">Reference proteome</keyword>
<organism evidence="17 18">
    <name type="scientific">Salarias fasciatus</name>
    <name type="common">Jewelled blenny</name>
    <name type="synonym">Blennius fasciatus</name>
    <dbReference type="NCBI Taxonomy" id="181472"/>
    <lineage>
        <taxon>Eukaryota</taxon>
        <taxon>Metazoa</taxon>
        <taxon>Chordata</taxon>
        <taxon>Craniata</taxon>
        <taxon>Vertebrata</taxon>
        <taxon>Euteleostomi</taxon>
        <taxon>Actinopterygii</taxon>
        <taxon>Neopterygii</taxon>
        <taxon>Teleostei</taxon>
        <taxon>Neoteleostei</taxon>
        <taxon>Acanthomorphata</taxon>
        <taxon>Ovalentaria</taxon>
        <taxon>Blenniimorphae</taxon>
        <taxon>Blenniiformes</taxon>
        <taxon>Blennioidei</taxon>
        <taxon>Blenniidae</taxon>
        <taxon>Salariinae</taxon>
        <taxon>Salarias</taxon>
    </lineage>
</organism>
<dbReference type="AlphaFoldDB" id="A0A672FIZ0"/>
<evidence type="ECO:0000256" key="14">
    <source>
        <dbReference type="PROSITE-ProRule" id="PRU00469"/>
    </source>
</evidence>
<keyword evidence="8" id="KW-0010">Activator</keyword>
<evidence type="ECO:0000313" key="17">
    <source>
        <dbReference type="Ensembl" id="ENSSFAP00005005862.1"/>
    </source>
</evidence>
<dbReference type="Ensembl" id="ENSSFAT00005006177.1">
    <property type="protein sequence ID" value="ENSSFAP00005005862.1"/>
    <property type="gene ID" value="ENSSFAG00005003620.1"/>
</dbReference>
<feature type="domain" description="TFIIB-type" evidence="16">
    <location>
        <begin position="5"/>
        <end position="38"/>
    </location>
</feature>
<dbReference type="CTD" id="55290"/>
<dbReference type="InterPro" id="IPR036915">
    <property type="entry name" value="Cyclin-like_sf"/>
</dbReference>
<evidence type="ECO:0000256" key="9">
    <source>
        <dbReference type="ARBA" id="ARBA00023163"/>
    </source>
</evidence>
<dbReference type="GO" id="GO:0097550">
    <property type="term" value="C:transcription preinitiation complex"/>
    <property type="evidence" value="ECO:0007669"/>
    <property type="project" value="TreeGrafter"/>
</dbReference>
<keyword evidence="6" id="KW-0862">Zinc</keyword>
<keyword evidence="3" id="KW-0479">Metal-binding</keyword>
<evidence type="ECO:0000256" key="1">
    <source>
        <dbReference type="ARBA" id="ARBA00004123"/>
    </source>
</evidence>
<evidence type="ECO:0000256" key="8">
    <source>
        <dbReference type="ARBA" id="ARBA00023159"/>
    </source>
</evidence>
<dbReference type="GO" id="GO:0017025">
    <property type="term" value="F:TBP-class protein binding"/>
    <property type="evidence" value="ECO:0007669"/>
    <property type="project" value="TreeGrafter"/>
</dbReference>
<protein>
    <recommendedName>
        <fullName evidence="11">Transcription factor IIIB 50 kDa subunit</fullName>
    </recommendedName>
    <alternativeName>
        <fullName evidence="12">B-related factor 2</fullName>
    </alternativeName>
</protein>
<comment type="subcellular location">
    <subcellularLocation>
        <location evidence="1">Nucleus</location>
    </subcellularLocation>
</comment>
<dbReference type="InterPro" id="IPR013137">
    <property type="entry name" value="Znf_TFIIB"/>
</dbReference>
<feature type="compositionally biased region" description="Basic and acidic residues" evidence="15">
    <location>
        <begin position="348"/>
        <end position="362"/>
    </location>
</feature>
<evidence type="ECO:0000256" key="15">
    <source>
        <dbReference type="SAM" id="MobiDB-lite"/>
    </source>
</evidence>
<keyword evidence="5 14" id="KW-0863">Zinc-finger</keyword>
<evidence type="ECO:0000256" key="7">
    <source>
        <dbReference type="ARBA" id="ARBA00023015"/>
    </source>
</evidence>
<dbReference type="InterPro" id="IPR000812">
    <property type="entry name" value="TFIIB"/>
</dbReference>
<evidence type="ECO:0000256" key="4">
    <source>
        <dbReference type="ARBA" id="ARBA00022737"/>
    </source>
</evidence>
<dbReference type="GeneID" id="115383009"/>
<proteinExistence type="inferred from homology"/>
<dbReference type="OrthoDB" id="2121711at2759"/>
<dbReference type="FunCoup" id="A0A672FIZ0">
    <property type="interactions" value="227"/>
</dbReference>
<dbReference type="InParanoid" id="A0A672FIZ0"/>
<dbReference type="GO" id="GO:0005634">
    <property type="term" value="C:nucleus"/>
    <property type="evidence" value="ECO:0007669"/>
    <property type="project" value="UniProtKB-SubCell"/>
</dbReference>
<keyword evidence="7" id="KW-0805">Transcription regulation</keyword>
<dbReference type="InterPro" id="IPR054078">
    <property type="entry name" value="BRF2-like_C"/>
</dbReference>
<keyword evidence="10" id="KW-0539">Nucleus</keyword>
<evidence type="ECO:0000256" key="10">
    <source>
        <dbReference type="ARBA" id="ARBA00023242"/>
    </source>
</evidence>
<reference evidence="17" key="2">
    <citation type="submission" date="2025-09" db="UniProtKB">
        <authorList>
            <consortium name="Ensembl"/>
        </authorList>
    </citation>
    <scope>IDENTIFICATION</scope>
</reference>
<evidence type="ECO:0000313" key="18">
    <source>
        <dbReference type="Proteomes" id="UP000472267"/>
    </source>
</evidence>
<sequence length="441" mass="48938">MMCAAGLRCPGCGSSNVVEDDLYSQAQMVCVDCGSVVSEGTLAQDPLDGTAVSYSRSTAVSKKPCRNLIEGLQRVKAICRILRVNESIEELSDKYYNQAYRHQSFINVTLHKKHILAGCCVLISCRLCNWPVTMGTIGYLVDADPVEVGGIYQDMVKVLDVNAPIVCITDVMQAHSQEYKISATEVPDELSENSRDLTKRAVALVELAADAWIVTGRQPTPIMMAAVYLAWQSLKPSKLRLGFSLSRFCQLARVKQHKPAMKRVAEMKEVLCKLGKELPWSSEAVTPDSVVHQVGDILQNRNVLLRKALESHEEALQASRTEEAAASQIPEPGAQTADELPVQQNGKNAERTEQRRDGDGDPRTGLQRLDSPDSNWGKRELFAPPCVIHCKRKRVEQPDVLRDVTGDEEISDSEIDSYIRSPQESREFALSQRILSEMKKP</sequence>
<evidence type="ECO:0000256" key="6">
    <source>
        <dbReference type="ARBA" id="ARBA00022833"/>
    </source>
</evidence>
<keyword evidence="4" id="KW-0677">Repeat</keyword>
<feature type="region of interest" description="Disordered" evidence="15">
    <location>
        <begin position="315"/>
        <end position="378"/>
    </location>
</feature>
<dbReference type="Gene3D" id="1.10.472.10">
    <property type="entry name" value="Cyclin-like"/>
    <property type="match status" value="2"/>
</dbReference>
<gene>
    <name evidence="17" type="primary">brf2</name>
</gene>
<dbReference type="Gene3D" id="2.20.25.10">
    <property type="match status" value="1"/>
</dbReference>
<comment type="function">
    <text evidence="13">General activator of RNA polymerase III transcription. Factor exclusively required for RNA polymerase III transcription of genes with promoter elements upstream of the initiation sites. Contributes to the regulation of gene expression; functions as activator in the absence of oxidative stress. Down-regulates expression of target genes in response to oxidative stress. Overexpression protects cells against apoptosis in response to oxidative stress.</text>
</comment>
<evidence type="ECO:0000256" key="11">
    <source>
        <dbReference type="ARBA" id="ARBA00039848"/>
    </source>
</evidence>
<dbReference type="RefSeq" id="XP_029940873.1">
    <property type="nucleotide sequence ID" value="XM_030085013.1"/>
</dbReference>
<reference evidence="17" key="1">
    <citation type="submission" date="2025-08" db="UniProtKB">
        <authorList>
            <consortium name="Ensembl"/>
        </authorList>
    </citation>
    <scope>IDENTIFICATION</scope>
</reference>
<evidence type="ECO:0000256" key="13">
    <source>
        <dbReference type="ARBA" id="ARBA00045875"/>
    </source>
</evidence>
<dbReference type="Pfam" id="PF21886">
    <property type="entry name" value="BRF2-like_C_cyclin_rpt"/>
    <property type="match status" value="1"/>
</dbReference>
<dbReference type="GO" id="GO:0070897">
    <property type="term" value="P:transcription preinitiation complex assembly"/>
    <property type="evidence" value="ECO:0007669"/>
    <property type="project" value="InterPro"/>
</dbReference>
<dbReference type="PANTHER" id="PTHR11618:SF5">
    <property type="entry name" value="TRANSCRIPTION FACTOR IIIB 50 KDA SUBUNIT"/>
    <property type="match status" value="1"/>
</dbReference>
<dbReference type="PROSITE" id="PS51134">
    <property type="entry name" value="ZF_TFIIB"/>
    <property type="match status" value="1"/>
</dbReference>
<dbReference type="Pfam" id="PF08271">
    <property type="entry name" value="Zn_Ribbon_TF"/>
    <property type="match status" value="1"/>
</dbReference>
<name>A0A672FIZ0_SALFA</name>
<evidence type="ECO:0000256" key="2">
    <source>
        <dbReference type="ARBA" id="ARBA00010857"/>
    </source>
</evidence>
<dbReference type="PANTHER" id="PTHR11618">
    <property type="entry name" value="TRANSCRIPTION INITIATION FACTOR IIB-RELATED"/>
    <property type="match status" value="1"/>
</dbReference>
<comment type="similarity">
    <text evidence="2">Belongs to the TFIIB family.</text>
</comment>
<dbReference type="OMA" id="DLPHPAY"/>
<dbReference type="Proteomes" id="UP000472267">
    <property type="component" value="Unassembled WGS sequence"/>
</dbReference>
<keyword evidence="9" id="KW-0804">Transcription</keyword>